<dbReference type="InterPro" id="IPR057978">
    <property type="entry name" value="TPR_DAAF5"/>
</dbReference>
<proteinExistence type="predicted"/>
<sequence>MKCLEHMIAGSGANFLPYIDQDLLDLIFKALCHTNRFVRETGYNVCAALVSCGPYDGAELLETNPVFLFGDQLSRYLGKGLADNWSQVRLAALVATRKFLMSLPPAARERFFPVLLPRLCLNRYYVAEGVRLYSQESWRQVAGSEGKALVEKYIDSVVSYYIEATEADNHAVREAACACIAELALKISTEAVRAHVPDLLHTLTVCFNDDSWPVRDAACVACGNFILCFPEESQGTMEDLQPLFFNNLQDSIPSVRQGAAVAIANVVRAYGKDVLPMIIEKTKEGLKGVEDQPSECEKYGDLESGAAMYGVVKRKRDNDMDLHSNKQMYSCGSLAPKMGRGGGGCSDCRFKRPPQLWERADGFVYLVSELAGVPDATAEVIICLPLLAEAVQHKHYTGHVTLLETLCKTLLYLAKGLGKRVFKSHLHLFLDAIFYALECENALTSSAASQCLTQLSQYLGPNILRGRVEEFNPSYLKALDANNFTAPL</sequence>
<name>A0AAW0Y929_CHEQU</name>
<evidence type="ECO:0000313" key="3">
    <source>
        <dbReference type="EMBL" id="KAK8753122.1"/>
    </source>
</evidence>
<evidence type="ECO:0000256" key="1">
    <source>
        <dbReference type="PROSITE-ProRule" id="PRU00103"/>
    </source>
</evidence>
<dbReference type="Proteomes" id="UP001445076">
    <property type="component" value="Unassembled WGS sequence"/>
</dbReference>
<reference evidence="3 4" key="1">
    <citation type="journal article" date="2024" name="BMC Genomics">
        <title>Genome assembly of redclaw crayfish (Cherax quadricarinatus) provides insights into its immune adaptation and hypoxia tolerance.</title>
        <authorList>
            <person name="Liu Z."/>
            <person name="Zheng J."/>
            <person name="Li H."/>
            <person name="Fang K."/>
            <person name="Wang S."/>
            <person name="He J."/>
            <person name="Zhou D."/>
            <person name="Weng S."/>
            <person name="Chi M."/>
            <person name="Gu Z."/>
            <person name="He J."/>
            <person name="Li F."/>
            <person name="Wang M."/>
        </authorList>
    </citation>
    <scope>NUCLEOTIDE SEQUENCE [LARGE SCALE GENOMIC DNA]</scope>
    <source>
        <strain evidence="3">ZL_2023a</strain>
    </source>
</reference>
<dbReference type="InterPro" id="IPR016024">
    <property type="entry name" value="ARM-type_fold"/>
</dbReference>
<evidence type="ECO:0000313" key="4">
    <source>
        <dbReference type="Proteomes" id="UP001445076"/>
    </source>
</evidence>
<comment type="caution">
    <text evidence="3">The sequence shown here is derived from an EMBL/GenBank/DDBJ whole genome shotgun (WGS) entry which is preliminary data.</text>
</comment>
<keyword evidence="4" id="KW-1185">Reference proteome</keyword>
<dbReference type="PROSITE" id="PS50077">
    <property type="entry name" value="HEAT_REPEAT"/>
    <property type="match status" value="1"/>
</dbReference>
<gene>
    <name evidence="3" type="ORF">OTU49_002671</name>
</gene>
<dbReference type="Pfam" id="PF25757">
    <property type="entry name" value="TPR_DNAAF5"/>
    <property type="match status" value="1"/>
</dbReference>
<dbReference type="SUPFAM" id="SSF48371">
    <property type="entry name" value="ARM repeat"/>
    <property type="match status" value="1"/>
</dbReference>
<protein>
    <recommendedName>
        <fullName evidence="2">Dynein axonemal assembly factor 5 TPR repeats domain-containing protein</fullName>
    </recommendedName>
</protein>
<organism evidence="3 4">
    <name type="scientific">Cherax quadricarinatus</name>
    <name type="common">Australian red claw crayfish</name>
    <dbReference type="NCBI Taxonomy" id="27406"/>
    <lineage>
        <taxon>Eukaryota</taxon>
        <taxon>Metazoa</taxon>
        <taxon>Ecdysozoa</taxon>
        <taxon>Arthropoda</taxon>
        <taxon>Crustacea</taxon>
        <taxon>Multicrustacea</taxon>
        <taxon>Malacostraca</taxon>
        <taxon>Eumalacostraca</taxon>
        <taxon>Eucarida</taxon>
        <taxon>Decapoda</taxon>
        <taxon>Pleocyemata</taxon>
        <taxon>Astacidea</taxon>
        <taxon>Parastacoidea</taxon>
        <taxon>Parastacidae</taxon>
        <taxon>Cherax</taxon>
    </lineage>
</organism>
<dbReference type="Gene3D" id="1.25.10.10">
    <property type="entry name" value="Leucine-rich Repeat Variant"/>
    <property type="match status" value="3"/>
</dbReference>
<feature type="domain" description="Dynein axonemal assembly factor 5 TPR repeats" evidence="2">
    <location>
        <begin position="69"/>
        <end position="260"/>
    </location>
</feature>
<evidence type="ECO:0000259" key="2">
    <source>
        <dbReference type="Pfam" id="PF25757"/>
    </source>
</evidence>
<dbReference type="EMBL" id="JARKIK010000003">
    <property type="protein sequence ID" value="KAK8753122.1"/>
    <property type="molecule type" value="Genomic_DNA"/>
</dbReference>
<dbReference type="InterPro" id="IPR011989">
    <property type="entry name" value="ARM-like"/>
</dbReference>
<accession>A0AAW0Y929</accession>
<dbReference type="AlphaFoldDB" id="A0AAW0Y929"/>
<feature type="repeat" description="HEAT" evidence="1">
    <location>
        <begin position="240"/>
        <end position="275"/>
    </location>
</feature>
<dbReference type="InterPro" id="IPR021133">
    <property type="entry name" value="HEAT_type_2"/>
</dbReference>